<organism evidence="1">
    <name type="scientific">marine sediment metagenome</name>
    <dbReference type="NCBI Taxonomy" id="412755"/>
    <lineage>
        <taxon>unclassified sequences</taxon>
        <taxon>metagenomes</taxon>
        <taxon>ecological metagenomes</taxon>
    </lineage>
</organism>
<accession>X0RRK2</accession>
<feature type="non-terminal residue" evidence="1">
    <location>
        <position position="30"/>
    </location>
</feature>
<gene>
    <name evidence="1" type="ORF">S01H1_15200</name>
</gene>
<comment type="caution">
    <text evidence="1">The sequence shown here is derived from an EMBL/GenBank/DDBJ whole genome shotgun (WGS) entry which is preliminary data.</text>
</comment>
<name>X0RRK2_9ZZZZ</name>
<evidence type="ECO:0000313" key="1">
    <source>
        <dbReference type="EMBL" id="GAF71449.1"/>
    </source>
</evidence>
<reference evidence="1" key="1">
    <citation type="journal article" date="2014" name="Front. Microbiol.">
        <title>High frequency of phylogenetically diverse reductive dehalogenase-homologous genes in deep subseafloor sedimentary metagenomes.</title>
        <authorList>
            <person name="Kawai M."/>
            <person name="Futagami T."/>
            <person name="Toyoda A."/>
            <person name="Takaki Y."/>
            <person name="Nishi S."/>
            <person name="Hori S."/>
            <person name="Arai W."/>
            <person name="Tsubouchi T."/>
            <person name="Morono Y."/>
            <person name="Uchiyama I."/>
            <person name="Ito T."/>
            <person name="Fujiyama A."/>
            <person name="Inagaki F."/>
            <person name="Takami H."/>
        </authorList>
    </citation>
    <scope>NUCLEOTIDE SEQUENCE</scope>
    <source>
        <strain evidence="1">Expedition CK06-06</strain>
    </source>
</reference>
<proteinExistence type="predicted"/>
<dbReference type="AlphaFoldDB" id="X0RRK2"/>
<dbReference type="EMBL" id="BARS01007935">
    <property type="protein sequence ID" value="GAF71449.1"/>
    <property type="molecule type" value="Genomic_DNA"/>
</dbReference>
<sequence>MYVARAKWSSKDGKKTYESIWLRESYREKG</sequence>
<protein>
    <submittedName>
        <fullName evidence="1">Uncharacterized protein</fullName>
    </submittedName>
</protein>